<evidence type="ECO:0000256" key="1">
    <source>
        <dbReference type="SAM" id="Phobius"/>
    </source>
</evidence>
<keyword evidence="1" id="KW-1133">Transmembrane helix</keyword>
<keyword evidence="1" id="KW-0472">Membrane</keyword>
<reference evidence="3" key="1">
    <citation type="journal article" date="2019" name="Int. J. Syst. Evol. Microbiol.">
        <title>The Global Catalogue of Microorganisms (GCM) 10K type strain sequencing project: providing services to taxonomists for standard genome sequencing and annotation.</title>
        <authorList>
            <consortium name="The Broad Institute Genomics Platform"/>
            <consortium name="The Broad Institute Genome Sequencing Center for Infectious Disease"/>
            <person name="Wu L."/>
            <person name="Ma J."/>
        </authorList>
    </citation>
    <scope>NUCLEOTIDE SEQUENCE [LARGE SCALE GENOMIC DNA]</scope>
    <source>
        <strain evidence="3">CCUG 62953</strain>
    </source>
</reference>
<evidence type="ECO:0000313" key="3">
    <source>
        <dbReference type="Proteomes" id="UP001597135"/>
    </source>
</evidence>
<dbReference type="RefSeq" id="WP_386804377.1">
    <property type="nucleotide sequence ID" value="NZ_JBHTMU010000024.1"/>
</dbReference>
<feature type="transmembrane region" description="Helical" evidence="1">
    <location>
        <begin position="20"/>
        <end position="38"/>
    </location>
</feature>
<proteinExistence type="predicted"/>
<gene>
    <name evidence="2" type="ORF">ACFQ4E_13460</name>
</gene>
<organism evidence="2 3">
    <name type="scientific">Litorisediminicola beolgyonensis</name>
    <dbReference type="NCBI Taxonomy" id="1173614"/>
    <lineage>
        <taxon>Bacteria</taxon>
        <taxon>Pseudomonadati</taxon>
        <taxon>Pseudomonadota</taxon>
        <taxon>Alphaproteobacteria</taxon>
        <taxon>Rhodobacterales</taxon>
        <taxon>Paracoccaceae</taxon>
        <taxon>Litorisediminicola</taxon>
    </lineage>
</organism>
<accession>A0ABW3ZJV8</accession>
<evidence type="ECO:0000313" key="2">
    <source>
        <dbReference type="EMBL" id="MFD1343431.1"/>
    </source>
</evidence>
<comment type="caution">
    <text evidence="2">The sequence shown here is derived from an EMBL/GenBank/DDBJ whole genome shotgun (WGS) entry which is preliminary data.</text>
</comment>
<dbReference type="Proteomes" id="UP001597135">
    <property type="component" value="Unassembled WGS sequence"/>
</dbReference>
<keyword evidence="3" id="KW-1185">Reference proteome</keyword>
<sequence>MNPIWLLRMRRWVARPPSALQVRIVLVVVALCALLVVIERLGYWPEALSVERLPRGIGHGR</sequence>
<name>A0ABW3ZJV8_9RHOB</name>
<dbReference type="EMBL" id="JBHTMU010000024">
    <property type="protein sequence ID" value="MFD1343431.1"/>
    <property type="molecule type" value="Genomic_DNA"/>
</dbReference>
<keyword evidence="1" id="KW-0812">Transmembrane</keyword>
<protein>
    <submittedName>
        <fullName evidence="2">Uncharacterized protein</fullName>
    </submittedName>
</protein>